<sequence length="479" mass="51155">MRNNIIIALLQKHFQLLINIGSVLVLSRLISPEETGVFSIGVAIAALTHALRDFGVGNFLIKEMEITLEKINTAFTISLAIAIVLSIVLFAIAGPVADFYAKPEVATIIGISTVGLLISPFSTISLSLMVRNQQFARMFPVSISGAICNASTAITLGWLGFGAKALAMGQLASAIIIVVVANLRGYQPGMYRISFQHWRRISQFGAHTTAFGIAEQIGQRANDLIVGKLLGFSAVGLLSRSGTLITMMQESVMQAAMPVVLSTMAEQNRKDGDVTPQLRKSLEYFTLIVWPFFIVLGIFSLDVVRVLFGEKWLAAAPYTSILCAGACFAVMSSPLSTICNATGRVDLLSRYGAIVQGTRITLIFGAALQGSLYTVALALVVADAIQSMIAYRIAHAITGISLRQIATACWRSLAVAAIVAGVSLLLSWLLPASPALRVPLIAATATVTWLASVYMVGHPVVGDLAVITKAAAARLQYRR</sequence>
<keyword evidence="4 7" id="KW-0812">Transmembrane</keyword>
<evidence type="ECO:0000256" key="6">
    <source>
        <dbReference type="ARBA" id="ARBA00023136"/>
    </source>
</evidence>
<reference evidence="8 9" key="1">
    <citation type="submission" date="2019-11" db="EMBL/GenBank/DDBJ databases">
        <title>Type strains purchased from KCTC, JCM and DSMZ.</title>
        <authorList>
            <person name="Lu H."/>
        </authorList>
    </citation>
    <scope>NUCLEOTIDE SEQUENCE [LARGE SCALE GENOMIC DNA]</scope>
    <source>
        <strain evidence="8 9">KCTC 42409</strain>
    </source>
</reference>
<gene>
    <name evidence="8" type="ORF">GM668_10745</name>
</gene>
<keyword evidence="9" id="KW-1185">Reference proteome</keyword>
<dbReference type="EMBL" id="WNLA01000005">
    <property type="protein sequence ID" value="MTW02558.1"/>
    <property type="molecule type" value="Genomic_DNA"/>
</dbReference>
<evidence type="ECO:0000256" key="3">
    <source>
        <dbReference type="ARBA" id="ARBA00022475"/>
    </source>
</evidence>
<evidence type="ECO:0000313" key="8">
    <source>
        <dbReference type="EMBL" id="MTW02558.1"/>
    </source>
</evidence>
<dbReference type="OrthoDB" id="5486360at2"/>
<evidence type="ECO:0000313" key="9">
    <source>
        <dbReference type="Proteomes" id="UP000484015"/>
    </source>
</evidence>
<keyword evidence="5 7" id="KW-1133">Transmembrane helix</keyword>
<feature type="transmembrane region" description="Helical" evidence="7">
    <location>
        <begin position="138"/>
        <end position="159"/>
    </location>
</feature>
<feature type="transmembrane region" description="Helical" evidence="7">
    <location>
        <begin position="436"/>
        <end position="456"/>
    </location>
</feature>
<dbReference type="RefSeq" id="WP_155438949.1">
    <property type="nucleotide sequence ID" value="NZ_WNLA01000005.1"/>
</dbReference>
<keyword evidence="6 7" id="KW-0472">Membrane</keyword>
<dbReference type="Proteomes" id="UP000484015">
    <property type="component" value="Unassembled WGS sequence"/>
</dbReference>
<feature type="transmembrane region" description="Helical" evidence="7">
    <location>
        <begin position="314"/>
        <end position="335"/>
    </location>
</feature>
<dbReference type="PANTHER" id="PTHR30250">
    <property type="entry name" value="PST FAMILY PREDICTED COLANIC ACID TRANSPORTER"/>
    <property type="match status" value="1"/>
</dbReference>
<feature type="transmembrane region" description="Helical" evidence="7">
    <location>
        <begin position="105"/>
        <end position="126"/>
    </location>
</feature>
<name>A0A6L6PZX5_9BURK</name>
<evidence type="ECO:0000256" key="5">
    <source>
        <dbReference type="ARBA" id="ARBA00022989"/>
    </source>
</evidence>
<feature type="transmembrane region" description="Helical" evidence="7">
    <location>
        <begin position="165"/>
        <end position="183"/>
    </location>
</feature>
<dbReference type="AlphaFoldDB" id="A0A6L6PZX5"/>
<protein>
    <submittedName>
        <fullName evidence="8">Oligosaccharide flippase family protein</fullName>
    </submittedName>
</protein>
<feature type="transmembrane region" description="Helical" evidence="7">
    <location>
        <begin position="287"/>
        <end position="308"/>
    </location>
</feature>
<dbReference type="Pfam" id="PF13440">
    <property type="entry name" value="Polysacc_synt_3"/>
    <property type="match status" value="1"/>
</dbReference>
<evidence type="ECO:0000256" key="4">
    <source>
        <dbReference type="ARBA" id="ARBA00022692"/>
    </source>
</evidence>
<dbReference type="InterPro" id="IPR050833">
    <property type="entry name" value="Poly_Biosynth_Transport"/>
</dbReference>
<proteinExistence type="inferred from homology"/>
<evidence type="ECO:0000256" key="2">
    <source>
        <dbReference type="ARBA" id="ARBA00007430"/>
    </source>
</evidence>
<keyword evidence="3" id="KW-1003">Cell membrane</keyword>
<dbReference type="GO" id="GO:0005886">
    <property type="term" value="C:plasma membrane"/>
    <property type="evidence" value="ECO:0007669"/>
    <property type="project" value="UniProtKB-SubCell"/>
</dbReference>
<feature type="transmembrane region" description="Helical" evidence="7">
    <location>
        <begin position="412"/>
        <end position="430"/>
    </location>
</feature>
<accession>A0A6L6PZX5</accession>
<evidence type="ECO:0000256" key="7">
    <source>
        <dbReference type="SAM" id="Phobius"/>
    </source>
</evidence>
<evidence type="ECO:0000256" key="1">
    <source>
        <dbReference type="ARBA" id="ARBA00004651"/>
    </source>
</evidence>
<organism evidence="8 9">
    <name type="scientific">Pseudoduganella ginsengisoli</name>
    <dbReference type="NCBI Taxonomy" id="1462440"/>
    <lineage>
        <taxon>Bacteria</taxon>
        <taxon>Pseudomonadati</taxon>
        <taxon>Pseudomonadota</taxon>
        <taxon>Betaproteobacteria</taxon>
        <taxon>Burkholderiales</taxon>
        <taxon>Oxalobacteraceae</taxon>
        <taxon>Telluria group</taxon>
        <taxon>Pseudoduganella</taxon>
    </lineage>
</organism>
<comment type="subcellular location">
    <subcellularLocation>
        <location evidence="1">Cell membrane</location>
        <topology evidence="1">Multi-pass membrane protein</topology>
    </subcellularLocation>
</comment>
<comment type="similarity">
    <text evidence="2">Belongs to the polysaccharide synthase family.</text>
</comment>
<dbReference type="PANTHER" id="PTHR30250:SF10">
    <property type="entry name" value="LIPOPOLYSACCHARIDE BIOSYNTHESIS PROTEIN WZXC"/>
    <property type="match status" value="1"/>
</dbReference>
<feature type="transmembrane region" description="Helical" evidence="7">
    <location>
        <begin position="73"/>
        <end position="93"/>
    </location>
</feature>
<comment type="caution">
    <text evidence="8">The sequence shown here is derived from an EMBL/GenBank/DDBJ whole genome shotgun (WGS) entry which is preliminary data.</text>
</comment>